<dbReference type="AlphaFoldDB" id="M0B9I1"/>
<feature type="transmembrane region" description="Helical" evidence="6">
    <location>
        <begin position="147"/>
        <end position="167"/>
    </location>
</feature>
<keyword evidence="5 6" id="KW-0472">Membrane</keyword>
<dbReference type="PANTHER" id="PTHR42948">
    <property type="entry name" value="TRANSPORTER"/>
    <property type="match status" value="1"/>
</dbReference>
<protein>
    <submittedName>
        <fullName evidence="7">Sodium:neurotransmitter symporter</fullName>
    </submittedName>
</protein>
<dbReference type="STRING" id="1227490.C479_15202"/>
<feature type="transmembrane region" description="Helical" evidence="6">
    <location>
        <begin position="66"/>
        <end position="87"/>
    </location>
</feature>
<dbReference type="PANTHER" id="PTHR42948:SF1">
    <property type="entry name" value="TRANSPORTER"/>
    <property type="match status" value="1"/>
</dbReference>
<feature type="transmembrane region" description="Helical" evidence="6">
    <location>
        <begin position="323"/>
        <end position="342"/>
    </location>
</feature>
<dbReference type="GO" id="GO:0016020">
    <property type="term" value="C:membrane"/>
    <property type="evidence" value="ECO:0007669"/>
    <property type="project" value="UniProtKB-SubCell"/>
</dbReference>
<evidence type="ECO:0000256" key="3">
    <source>
        <dbReference type="ARBA" id="ARBA00022692"/>
    </source>
</evidence>
<feature type="transmembrane region" description="Helical" evidence="6">
    <location>
        <begin position="23"/>
        <end position="45"/>
    </location>
</feature>
<dbReference type="PRINTS" id="PR00176">
    <property type="entry name" value="NANEUSMPORT"/>
</dbReference>
<dbReference type="InterPro" id="IPR000175">
    <property type="entry name" value="Na/ntran_symport"/>
</dbReference>
<dbReference type="Proteomes" id="UP000011560">
    <property type="component" value="Unassembled WGS sequence"/>
</dbReference>
<evidence type="ECO:0000256" key="1">
    <source>
        <dbReference type="ARBA" id="ARBA00004141"/>
    </source>
</evidence>
<dbReference type="CDD" id="cd10336">
    <property type="entry name" value="SLC6sbd_Tyt1-Like"/>
    <property type="match status" value="1"/>
</dbReference>
<keyword evidence="3 6" id="KW-0812">Transmembrane</keyword>
<keyword evidence="4 6" id="KW-1133">Transmembrane helix</keyword>
<keyword evidence="2" id="KW-0813">Transport</keyword>
<dbReference type="EMBL" id="AOIQ01000023">
    <property type="protein sequence ID" value="ELZ07142.1"/>
    <property type="molecule type" value="Genomic_DNA"/>
</dbReference>
<dbReference type="InterPro" id="IPR047218">
    <property type="entry name" value="YocR/YhdH-like"/>
</dbReference>
<evidence type="ECO:0000256" key="6">
    <source>
        <dbReference type="SAM" id="Phobius"/>
    </source>
</evidence>
<sequence length="435" mass="45882">MGSAVGLGNVWRFPFQAGQEGGAVFVLLYLWFVLLIGVPAMLVEFTVGRLTGRSPVGALAEFGGGAWRYLGGLFILIGFLILSYYSVVAGWVLRYVVGSVTGGYAGRSESYFLDIATGFDALVFHAIFMALTVAIVALGVRRGIELAVTVMVPAVAFVVLALVVYAWTLPDAGAAYEYYLSPDFSLLASDWRSIVPAAAGQAFFSLSVGMGVMITFASYLDEERNLLVDTGIIVAIDTAVAFLTGLFVFPILFTAGVGPADPGPGAIFVALAGAFADIPAGSVVGVVFFGMFAIAALSSAISIMEVVVSFAIDEFGAVRRRTAAVTGVAMFLLGTPVALLSSQRQPILVTLYDALAAQILLVSGGIVLMILVAWIGADRAMAELRRGMHSPGVLPQVWIWLVRIPVIVVLLVTLALAVGDYWSFLSGDFADFLGL</sequence>
<dbReference type="NCBIfam" id="NF037979">
    <property type="entry name" value="Na_transp"/>
    <property type="match status" value="1"/>
</dbReference>
<dbReference type="PROSITE" id="PS50267">
    <property type="entry name" value="NA_NEUROTRAN_SYMP_3"/>
    <property type="match status" value="1"/>
</dbReference>
<gene>
    <name evidence="7" type="ORF">C479_15202</name>
</gene>
<comment type="caution">
    <text evidence="7">The sequence shown here is derived from an EMBL/GenBank/DDBJ whole genome shotgun (WGS) entry which is preliminary data.</text>
</comment>
<evidence type="ECO:0000256" key="2">
    <source>
        <dbReference type="ARBA" id="ARBA00022448"/>
    </source>
</evidence>
<feature type="transmembrane region" description="Helical" evidence="6">
    <location>
        <begin position="122"/>
        <end position="140"/>
    </location>
</feature>
<reference evidence="7 8" key="1">
    <citation type="journal article" date="2014" name="PLoS Genet.">
        <title>Phylogenetically driven sequencing of extremely halophilic archaea reveals strategies for static and dynamic osmo-response.</title>
        <authorList>
            <person name="Becker E.A."/>
            <person name="Seitzer P.M."/>
            <person name="Tritt A."/>
            <person name="Larsen D."/>
            <person name="Krusor M."/>
            <person name="Yao A.I."/>
            <person name="Wu D."/>
            <person name="Madern D."/>
            <person name="Eisen J.A."/>
            <person name="Darling A.E."/>
            <person name="Facciotti M.T."/>
        </authorList>
    </citation>
    <scope>NUCLEOTIDE SEQUENCE [LARGE SCALE GENOMIC DNA]</scope>
    <source>
        <strain evidence="7 8">JCM 14624</strain>
    </source>
</reference>
<name>M0B9I1_9EURY</name>
<keyword evidence="8" id="KW-1185">Reference proteome</keyword>
<dbReference type="SUPFAM" id="SSF161070">
    <property type="entry name" value="SNF-like"/>
    <property type="match status" value="1"/>
</dbReference>
<comment type="subcellular location">
    <subcellularLocation>
        <location evidence="1">Membrane</location>
        <topology evidence="1">Multi-pass membrane protein</topology>
    </subcellularLocation>
</comment>
<feature type="transmembrane region" description="Helical" evidence="6">
    <location>
        <begin position="286"/>
        <end position="311"/>
    </location>
</feature>
<feature type="transmembrane region" description="Helical" evidence="6">
    <location>
        <begin position="397"/>
        <end position="418"/>
    </location>
</feature>
<evidence type="ECO:0000313" key="7">
    <source>
        <dbReference type="EMBL" id="ELZ07142.1"/>
    </source>
</evidence>
<evidence type="ECO:0000256" key="5">
    <source>
        <dbReference type="ARBA" id="ARBA00023136"/>
    </source>
</evidence>
<accession>M0B9I1</accession>
<dbReference type="PATRIC" id="fig|1227490.4.peg.3083"/>
<evidence type="ECO:0000256" key="4">
    <source>
        <dbReference type="ARBA" id="ARBA00022989"/>
    </source>
</evidence>
<organism evidence="7 8">
    <name type="scientific">Halovivax asiaticus JCM 14624</name>
    <dbReference type="NCBI Taxonomy" id="1227490"/>
    <lineage>
        <taxon>Archaea</taxon>
        <taxon>Methanobacteriati</taxon>
        <taxon>Methanobacteriota</taxon>
        <taxon>Stenosarchaea group</taxon>
        <taxon>Halobacteria</taxon>
        <taxon>Halobacteriales</taxon>
        <taxon>Natrialbaceae</taxon>
        <taxon>Halovivax</taxon>
    </lineage>
</organism>
<evidence type="ECO:0000313" key="8">
    <source>
        <dbReference type="Proteomes" id="UP000011560"/>
    </source>
</evidence>
<feature type="transmembrane region" description="Helical" evidence="6">
    <location>
        <begin position="194"/>
        <end position="220"/>
    </location>
</feature>
<dbReference type="InterPro" id="IPR037272">
    <property type="entry name" value="SNS_sf"/>
</dbReference>
<feature type="transmembrane region" description="Helical" evidence="6">
    <location>
        <begin position="232"/>
        <end position="253"/>
    </location>
</feature>
<feature type="transmembrane region" description="Helical" evidence="6">
    <location>
        <begin position="354"/>
        <end position="376"/>
    </location>
</feature>
<dbReference type="Pfam" id="PF00209">
    <property type="entry name" value="SNF"/>
    <property type="match status" value="2"/>
</dbReference>
<proteinExistence type="predicted"/>